<proteinExistence type="predicted"/>
<evidence type="ECO:0000256" key="2">
    <source>
        <dbReference type="ARBA" id="ARBA00022723"/>
    </source>
</evidence>
<accession>A0A2S2DR28</accession>
<dbReference type="GO" id="GO:0020037">
    <property type="term" value="F:heme binding"/>
    <property type="evidence" value="ECO:0007669"/>
    <property type="project" value="InterPro"/>
</dbReference>
<evidence type="ECO:0000256" key="4">
    <source>
        <dbReference type="PROSITE-ProRule" id="PRU00433"/>
    </source>
</evidence>
<feature type="domain" description="Cytochrome c" evidence="5">
    <location>
        <begin position="40"/>
        <end position="131"/>
    </location>
</feature>
<dbReference type="GO" id="GO:0009055">
    <property type="term" value="F:electron transfer activity"/>
    <property type="evidence" value="ECO:0007669"/>
    <property type="project" value="InterPro"/>
</dbReference>
<evidence type="ECO:0000256" key="1">
    <source>
        <dbReference type="ARBA" id="ARBA00022617"/>
    </source>
</evidence>
<organism evidence="6 7">
    <name type="scientific">Massilia oculi</name>
    <dbReference type="NCBI Taxonomy" id="945844"/>
    <lineage>
        <taxon>Bacteria</taxon>
        <taxon>Pseudomonadati</taxon>
        <taxon>Pseudomonadota</taxon>
        <taxon>Betaproteobacteria</taxon>
        <taxon>Burkholderiales</taxon>
        <taxon>Oxalobacteraceae</taxon>
        <taxon>Telluria group</taxon>
        <taxon>Massilia</taxon>
    </lineage>
</organism>
<dbReference type="EMBL" id="CP029343">
    <property type="protein sequence ID" value="AWL07771.1"/>
    <property type="molecule type" value="Genomic_DNA"/>
</dbReference>
<dbReference type="Gene3D" id="1.10.760.10">
    <property type="entry name" value="Cytochrome c-like domain"/>
    <property type="match status" value="1"/>
</dbReference>
<name>A0A2S2DR28_9BURK</name>
<dbReference type="Pfam" id="PF13442">
    <property type="entry name" value="Cytochrome_CBB3"/>
    <property type="match status" value="1"/>
</dbReference>
<evidence type="ECO:0000256" key="3">
    <source>
        <dbReference type="ARBA" id="ARBA00023004"/>
    </source>
</evidence>
<keyword evidence="3 4" id="KW-0408">Iron</keyword>
<keyword evidence="2 4" id="KW-0479">Metal-binding</keyword>
<dbReference type="GO" id="GO:0046872">
    <property type="term" value="F:metal ion binding"/>
    <property type="evidence" value="ECO:0007669"/>
    <property type="project" value="UniProtKB-KW"/>
</dbReference>
<dbReference type="AlphaFoldDB" id="A0A2S2DR28"/>
<keyword evidence="1 4" id="KW-0349">Heme</keyword>
<dbReference type="RefSeq" id="WP_109348051.1">
    <property type="nucleotide sequence ID" value="NZ_CP029343.1"/>
</dbReference>
<dbReference type="KEGG" id="mtim:DIR46_16720"/>
<protein>
    <submittedName>
        <fullName evidence="6">Cytochrome C</fullName>
    </submittedName>
</protein>
<dbReference type="OrthoDB" id="3540130at2"/>
<keyword evidence="7" id="KW-1185">Reference proteome</keyword>
<dbReference type="SUPFAM" id="SSF46626">
    <property type="entry name" value="Cytochrome c"/>
    <property type="match status" value="1"/>
</dbReference>
<dbReference type="InterPro" id="IPR036909">
    <property type="entry name" value="Cyt_c-like_dom_sf"/>
</dbReference>
<dbReference type="PROSITE" id="PS51257">
    <property type="entry name" value="PROKAR_LIPOPROTEIN"/>
    <property type="match status" value="1"/>
</dbReference>
<gene>
    <name evidence="6" type="ORF">DIR46_16720</name>
</gene>
<sequence length="131" mass="14268">MNIRQYDRLQPALRAGAMLLCAVLASGCGSQDKPSRVDGGDPERGRLLTQQYQCAACHYIPEVQGTNGDAGPSLQYMGRLSYIAGSIPNQPENMVRFLRNPPAVKPGTLMPALGISEEEARHMAAFMYTLK</sequence>
<dbReference type="PROSITE" id="PS51007">
    <property type="entry name" value="CYTC"/>
    <property type="match status" value="1"/>
</dbReference>
<evidence type="ECO:0000313" key="7">
    <source>
        <dbReference type="Proteomes" id="UP000245820"/>
    </source>
</evidence>
<evidence type="ECO:0000259" key="5">
    <source>
        <dbReference type="PROSITE" id="PS51007"/>
    </source>
</evidence>
<reference evidence="6 7" key="1">
    <citation type="submission" date="2018-05" db="EMBL/GenBank/DDBJ databases">
        <title>Complete genome sequence of Massilia oculi sp. nov. CCUG 43427T (=DSM 26321T), the type strain of M. oculi, and comparison with genome sequences of other Massilia strains.</title>
        <authorList>
            <person name="Zhu B."/>
        </authorList>
    </citation>
    <scope>NUCLEOTIDE SEQUENCE [LARGE SCALE GENOMIC DNA]</scope>
    <source>
        <strain evidence="6 7">CCUG 43427</strain>
    </source>
</reference>
<dbReference type="InterPro" id="IPR009056">
    <property type="entry name" value="Cyt_c-like_dom"/>
</dbReference>
<dbReference type="Proteomes" id="UP000245820">
    <property type="component" value="Chromosome"/>
</dbReference>
<evidence type="ECO:0000313" key="6">
    <source>
        <dbReference type="EMBL" id="AWL07771.1"/>
    </source>
</evidence>